<keyword evidence="3" id="KW-1185">Reference proteome</keyword>
<feature type="transmembrane region" description="Helical" evidence="1">
    <location>
        <begin position="119"/>
        <end position="136"/>
    </location>
</feature>
<evidence type="ECO:0000313" key="3">
    <source>
        <dbReference type="Proteomes" id="UP000490386"/>
    </source>
</evidence>
<dbReference type="Proteomes" id="UP000490386">
    <property type="component" value="Unassembled WGS sequence"/>
</dbReference>
<accession>A0A7J5B6L3</accession>
<evidence type="ECO:0008006" key="4">
    <source>
        <dbReference type="Google" id="ProtNLM"/>
    </source>
</evidence>
<protein>
    <recommendedName>
        <fullName evidence="4">Integral membrane protein</fullName>
    </recommendedName>
</protein>
<name>A0A7J5B6L3_9MICO</name>
<feature type="transmembrane region" description="Helical" evidence="1">
    <location>
        <begin position="53"/>
        <end position="72"/>
    </location>
</feature>
<keyword evidence="1" id="KW-0472">Membrane</keyword>
<reference evidence="2 3" key="1">
    <citation type="submission" date="2019-09" db="EMBL/GenBank/DDBJ databases">
        <title>Phylogeny of genus Pseudoclavibacter and closely related genus.</title>
        <authorList>
            <person name="Li Y."/>
        </authorList>
    </citation>
    <scope>NUCLEOTIDE SEQUENCE [LARGE SCALE GENOMIC DNA]</scope>
    <source>
        <strain evidence="2 3">THG-MD12</strain>
    </source>
</reference>
<gene>
    <name evidence="2" type="ORF">F8O03_05575</name>
</gene>
<dbReference type="RefSeq" id="WP_151422933.1">
    <property type="nucleotide sequence ID" value="NZ_CANKVH010000002.1"/>
</dbReference>
<feature type="transmembrane region" description="Helical" evidence="1">
    <location>
        <begin position="81"/>
        <end position="99"/>
    </location>
</feature>
<evidence type="ECO:0000256" key="1">
    <source>
        <dbReference type="SAM" id="Phobius"/>
    </source>
</evidence>
<evidence type="ECO:0000313" key="2">
    <source>
        <dbReference type="EMBL" id="KAB1639782.1"/>
    </source>
</evidence>
<dbReference type="EMBL" id="WBJX01000001">
    <property type="protein sequence ID" value="KAB1639782.1"/>
    <property type="molecule type" value="Genomic_DNA"/>
</dbReference>
<comment type="caution">
    <text evidence="2">The sequence shown here is derived from an EMBL/GenBank/DDBJ whole genome shotgun (WGS) entry which is preliminary data.</text>
</comment>
<organism evidence="2 3">
    <name type="scientific">Pseudoclavibacter terrae</name>
    <dbReference type="NCBI Taxonomy" id="1530195"/>
    <lineage>
        <taxon>Bacteria</taxon>
        <taxon>Bacillati</taxon>
        <taxon>Actinomycetota</taxon>
        <taxon>Actinomycetes</taxon>
        <taxon>Micrococcales</taxon>
        <taxon>Microbacteriaceae</taxon>
        <taxon>Pseudoclavibacter</taxon>
    </lineage>
</organism>
<dbReference type="AlphaFoldDB" id="A0A7J5B6L3"/>
<keyword evidence="1" id="KW-1133">Transmembrane helix</keyword>
<sequence>MSRAEREPSSDGGYQGARGAGRVLVVVYAVLALASIGRSSYQLLSKFGEAPLAYSLSAAAALVYLLATIALVRRGRVWNRIAWCTIVFELVGVLVVGSLTEFHPELFPSDTVWSDFGVGYAYIPLVLPILGIAWLETGRSRRKRERAAVH</sequence>
<keyword evidence="1" id="KW-0812">Transmembrane</keyword>
<dbReference type="OrthoDB" id="25997at2"/>
<proteinExistence type="predicted"/>
<feature type="transmembrane region" description="Helical" evidence="1">
    <location>
        <begin position="21"/>
        <end position="41"/>
    </location>
</feature>